<reference evidence="1 2" key="1">
    <citation type="submission" date="2020-07" db="EMBL/GenBank/DDBJ databases">
        <title>Moheibacter lacus sp. nov., a member of the family Flavobacteriaceae isolated from freshwater lake sediment.</title>
        <authorList>
            <person name="Liu Y."/>
        </authorList>
    </citation>
    <scope>NUCLEOTIDE SEQUENCE [LARGE SCALE GENOMIC DNA]</scope>
    <source>
        <strain evidence="1 2">BDHS18</strain>
    </source>
</reference>
<accession>A0A838ZTL7</accession>
<comment type="caution">
    <text evidence="1">The sequence shown here is derived from an EMBL/GenBank/DDBJ whole genome shotgun (WGS) entry which is preliminary data.</text>
</comment>
<evidence type="ECO:0000313" key="1">
    <source>
        <dbReference type="EMBL" id="MBA5630334.1"/>
    </source>
</evidence>
<sequence>MRKIKEIEVFEINRNRFNIYMLFTRHPYTNFIAQEVGYYSNENNSILGVLLFDYEDEDFNYTLMARDENKQFRAFEVQHSFKTKEEAISTLKNSIKWHTAQNVRVVVQGASKKGLDLFKIIVDKRKLHPYFIRLNNDIALKASKNAIIEISNHLDDIDGNFIEQFQSINGFDARIWEIYLFASLIESHFEIIRGYNRPDFLVKKNEVEIGIEAVIVDRKNNPPRYLLHDVDAATPAQIKEKLENEMPLRFGSALYSKLNKEYWKLKHLKDKPLIFAIADFHDNASMTWSFTALVEYLYGKRDVVLINEDGSEKIEIINVDHYTKETGAKIPAGFFLQENSENVSGILFSSTGTLGKFTRMGIEAGFREKGQILIRVGDRYDLESDSFIPVSFMYTVNEDGDETWSQGLNLFHNPNAKFPIDVDLFPNIAHHKQEGNELVSWVPEFHPFSSININTVPQE</sequence>
<protein>
    <recommendedName>
        <fullName evidence="3">Glycosaminoglycan attachment protein</fullName>
    </recommendedName>
</protein>
<evidence type="ECO:0000313" key="2">
    <source>
        <dbReference type="Proteomes" id="UP000552241"/>
    </source>
</evidence>
<gene>
    <name evidence="1" type="ORF">HU137_11175</name>
</gene>
<keyword evidence="2" id="KW-1185">Reference proteome</keyword>
<proteinExistence type="predicted"/>
<dbReference type="RefSeq" id="WP_182043935.1">
    <property type="nucleotide sequence ID" value="NZ_JACDZE010000004.1"/>
</dbReference>
<evidence type="ECO:0008006" key="3">
    <source>
        <dbReference type="Google" id="ProtNLM"/>
    </source>
</evidence>
<organism evidence="1 2">
    <name type="scientific">Moheibacter lacus</name>
    <dbReference type="NCBI Taxonomy" id="2745851"/>
    <lineage>
        <taxon>Bacteria</taxon>
        <taxon>Pseudomonadati</taxon>
        <taxon>Bacteroidota</taxon>
        <taxon>Flavobacteriia</taxon>
        <taxon>Flavobacteriales</taxon>
        <taxon>Weeksellaceae</taxon>
        <taxon>Moheibacter</taxon>
    </lineage>
</organism>
<dbReference type="AlphaFoldDB" id="A0A838ZTL7"/>
<name>A0A838ZTL7_9FLAO</name>
<dbReference type="Proteomes" id="UP000552241">
    <property type="component" value="Unassembled WGS sequence"/>
</dbReference>
<dbReference type="EMBL" id="JACDZE010000004">
    <property type="protein sequence ID" value="MBA5630334.1"/>
    <property type="molecule type" value="Genomic_DNA"/>
</dbReference>